<comment type="caution">
    <text evidence="1">The sequence shown here is derived from an EMBL/GenBank/DDBJ whole genome shotgun (WGS) entry which is preliminary data.</text>
</comment>
<keyword evidence="2" id="KW-1185">Reference proteome</keyword>
<evidence type="ECO:0000313" key="1">
    <source>
        <dbReference type="EMBL" id="GBP62869.1"/>
    </source>
</evidence>
<dbReference type="Proteomes" id="UP000299102">
    <property type="component" value="Unassembled WGS sequence"/>
</dbReference>
<name>A0A4C1XKR1_EUMVA</name>
<gene>
    <name evidence="1" type="ORF">EVAR_24974_1</name>
</gene>
<proteinExistence type="predicted"/>
<dbReference type="EMBL" id="BGZK01000852">
    <property type="protein sequence ID" value="GBP62869.1"/>
    <property type="molecule type" value="Genomic_DNA"/>
</dbReference>
<evidence type="ECO:0000313" key="2">
    <source>
        <dbReference type="Proteomes" id="UP000299102"/>
    </source>
</evidence>
<reference evidence="1 2" key="1">
    <citation type="journal article" date="2019" name="Commun. Biol.">
        <title>The bagworm genome reveals a unique fibroin gene that provides high tensile strength.</title>
        <authorList>
            <person name="Kono N."/>
            <person name="Nakamura H."/>
            <person name="Ohtoshi R."/>
            <person name="Tomita M."/>
            <person name="Numata K."/>
            <person name="Arakawa K."/>
        </authorList>
    </citation>
    <scope>NUCLEOTIDE SEQUENCE [LARGE SCALE GENOMIC DNA]</scope>
</reference>
<protein>
    <submittedName>
        <fullName evidence="1">Uncharacterized protein</fullName>
    </submittedName>
</protein>
<feature type="non-terminal residue" evidence="1">
    <location>
        <position position="1"/>
    </location>
</feature>
<accession>A0A4C1XKR1</accession>
<organism evidence="1 2">
    <name type="scientific">Eumeta variegata</name>
    <name type="common">Bagworm moth</name>
    <name type="synonym">Eumeta japonica</name>
    <dbReference type="NCBI Taxonomy" id="151549"/>
    <lineage>
        <taxon>Eukaryota</taxon>
        <taxon>Metazoa</taxon>
        <taxon>Ecdysozoa</taxon>
        <taxon>Arthropoda</taxon>
        <taxon>Hexapoda</taxon>
        <taxon>Insecta</taxon>
        <taxon>Pterygota</taxon>
        <taxon>Neoptera</taxon>
        <taxon>Endopterygota</taxon>
        <taxon>Lepidoptera</taxon>
        <taxon>Glossata</taxon>
        <taxon>Ditrysia</taxon>
        <taxon>Tineoidea</taxon>
        <taxon>Psychidae</taxon>
        <taxon>Oiketicinae</taxon>
        <taxon>Eumeta</taxon>
    </lineage>
</organism>
<sequence length="153" mass="16743">NSCRIGTTPQGGLVANRYAPRDRPIQCTQPRSIANLHVIGGVRNSHRIKFKIIIILVAVSKLKTGRGIESRARSGFKIENNTGVKIECGIGIRIESLFEIEIQKMKELFDLGLIHIRIVIGRGSRIENGTGNRIGNGNKITIESGTEIENGTS</sequence>
<dbReference type="AlphaFoldDB" id="A0A4C1XKR1"/>